<protein>
    <submittedName>
        <fullName evidence="1">Uncharacterized protein</fullName>
    </submittedName>
</protein>
<dbReference type="Proteomes" id="UP000199153">
    <property type="component" value="Unassembled WGS sequence"/>
</dbReference>
<keyword evidence="2" id="KW-1185">Reference proteome</keyword>
<dbReference type="AlphaFoldDB" id="A0A1I5BJH5"/>
<dbReference type="RefSeq" id="WP_093410031.1">
    <property type="nucleotide sequence ID" value="NZ_FOVL01000015.1"/>
</dbReference>
<organism evidence="1 2">
    <name type="scientific">Salegentibacter flavus</name>
    <dbReference type="NCBI Taxonomy" id="287099"/>
    <lineage>
        <taxon>Bacteria</taxon>
        <taxon>Pseudomonadati</taxon>
        <taxon>Bacteroidota</taxon>
        <taxon>Flavobacteriia</taxon>
        <taxon>Flavobacteriales</taxon>
        <taxon>Flavobacteriaceae</taxon>
        <taxon>Salegentibacter</taxon>
    </lineage>
</organism>
<evidence type="ECO:0000313" key="1">
    <source>
        <dbReference type="EMBL" id="SFN74802.1"/>
    </source>
</evidence>
<proteinExistence type="predicted"/>
<dbReference type="InterPro" id="IPR029024">
    <property type="entry name" value="TerB-like"/>
</dbReference>
<dbReference type="EMBL" id="FOVL01000015">
    <property type="protein sequence ID" value="SFN74802.1"/>
    <property type="molecule type" value="Genomic_DNA"/>
</dbReference>
<evidence type="ECO:0000313" key="2">
    <source>
        <dbReference type="Proteomes" id="UP000199153"/>
    </source>
</evidence>
<gene>
    <name evidence="1" type="ORF">SAMN05660413_02416</name>
</gene>
<name>A0A1I5BJH5_9FLAO</name>
<sequence>MGRDIHSYTADSFYIHLGKLFYAIAAADKVVREQEVKTLKEIVEKQWLKYDEFEDEFGTDAAYQIEIFFDWLDENDPEPGEAYSDFEDYYKEHQRLFTPKVKQMVWKTADAIAASYAGKNKSELILLSKLKSLLKH</sequence>
<dbReference type="SUPFAM" id="SSF158682">
    <property type="entry name" value="TerB-like"/>
    <property type="match status" value="1"/>
</dbReference>
<dbReference type="Gene3D" id="1.10.3680.10">
    <property type="entry name" value="TerB-like"/>
    <property type="match status" value="1"/>
</dbReference>
<dbReference type="OrthoDB" id="979732at2"/>
<dbReference type="STRING" id="287099.SAMN05660413_02416"/>
<reference evidence="1 2" key="1">
    <citation type="submission" date="2016-10" db="EMBL/GenBank/DDBJ databases">
        <authorList>
            <person name="de Groot N.N."/>
        </authorList>
    </citation>
    <scope>NUCLEOTIDE SEQUENCE [LARGE SCALE GENOMIC DNA]</scope>
    <source>
        <strain evidence="1 2">DSM 17794</strain>
    </source>
</reference>
<accession>A0A1I5BJH5</accession>